<sequence>MGGNCGAGAVDGTASVVLDNLVNQMANTSNDGLPQQKNEARLNLIEGVVAGITAGVGKDATAARIPSRLELENNQFELPHVIVKAGAARPR</sequence>
<dbReference type="EMBL" id="CABPSA010000011">
    <property type="protein sequence ID" value="VVE54498.1"/>
    <property type="molecule type" value="Genomic_DNA"/>
</dbReference>
<name>A0A5E4Z1G9_9BURK</name>
<reference evidence="1 2" key="1">
    <citation type="submission" date="2019-08" db="EMBL/GenBank/DDBJ databases">
        <authorList>
            <person name="Peeters C."/>
        </authorList>
    </citation>
    <scope>NUCLEOTIDE SEQUENCE [LARGE SCALE GENOMIC DNA]</scope>
    <source>
        <strain evidence="1 2">LMG 31010</strain>
    </source>
</reference>
<dbReference type="Proteomes" id="UP000343335">
    <property type="component" value="Unassembled WGS sequence"/>
</dbReference>
<gene>
    <name evidence="1" type="ORF">PCO31010_04934</name>
</gene>
<proteinExistence type="predicted"/>
<evidence type="ECO:0000313" key="2">
    <source>
        <dbReference type="Proteomes" id="UP000343335"/>
    </source>
</evidence>
<evidence type="ECO:0008006" key="3">
    <source>
        <dbReference type="Google" id="ProtNLM"/>
    </source>
</evidence>
<organism evidence="1 2">
    <name type="scientific">Pandoraea commovens</name>
    <dbReference type="NCBI Taxonomy" id="2508289"/>
    <lineage>
        <taxon>Bacteria</taxon>
        <taxon>Pseudomonadati</taxon>
        <taxon>Pseudomonadota</taxon>
        <taxon>Betaproteobacteria</taxon>
        <taxon>Burkholderiales</taxon>
        <taxon>Burkholderiaceae</taxon>
        <taxon>Pandoraea</taxon>
    </lineage>
</organism>
<evidence type="ECO:0000313" key="1">
    <source>
        <dbReference type="EMBL" id="VVE54498.1"/>
    </source>
</evidence>
<protein>
    <recommendedName>
        <fullName evidence="3">Hemagglutinin-related protein</fullName>
    </recommendedName>
</protein>
<accession>A0A5E4Z1G9</accession>
<dbReference type="AlphaFoldDB" id="A0A5E4Z1G9"/>